<feature type="transmembrane region" description="Helical" evidence="9">
    <location>
        <begin position="57"/>
        <end position="90"/>
    </location>
</feature>
<comment type="caution">
    <text evidence="12">The sequence shown here is derived from an EMBL/GenBank/DDBJ whole genome shotgun (WGS) entry which is preliminary data.</text>
</comment>
<proteinExistence type="predicted"/>
<evidence type="ECO:0000313" key="12">
    <source>
        <dbReference type="EMBL" id="MEY8041664.1"/>
    </source>
</evidence>
<dbReference type="EC" id="2.7.13.3" evidence="2"/>
<keyword evidence="9" id="KW-0472">Membrane</keyword>
<keyword evidence="4" id="KW-0808">Transferase</keyword>
<evidence type="ECO:0000256" key="4">
    <source>
        <dbReference type="ARBA" id="ARBA00022679"/>
    </source>
</evidence>
<dbReference type="InterPro" id="IPR055558">
    <property type="entry name" value="DUF7134"/>
</dbReference>
<dbReference type="EMBL" id="JBGEHV010000040">
    <property type="protein sequence ID" value="MEY8041664.1"/>
    <property type="molecule type" value="Genomic_DNA"/>
</dbReference>
<evidence type="ECO:0000256" key="2">
    <source>
        <dbReference type="ARBA" id="ARBA00012438"/>
    </source>
</evidence>
<evidence type="ECO:0000256" key="3">
    <source>
        <dbReference type="ARBA" id="ARBA00022553"/>
    </source>
</evidence>
<reference evidence="12 13" key="1">
    <citation type="submission" date="2024-08" db="EMBL/GenBank/DDBJ databases">
        <title>Genome mining of Saccharopolyspora cebuensis PGLac3 from Nigerian medicinal plant.</title>
        <authorList>
            <person name="Ezeobiora C.E."/>
            <person name="Igbokwe N.H."/>
            <person name="Amin D.H."/>
            <person name="Mendie U.E."/>
        </authorList>
    </citation>
    <scope>NUCLEOTIDE SEQUENCE [LARGE SCALE GENOMIC DNA]</scope>
    <source>
        <strain evidence="12 13">PGLac3</strain>
    </source>
</reference>
<dbReference type="Gene3D" id="3.30.565.10">
    <property type="entry name" value="Histidine kinase-like ATPase, C-terminal domain"/>
    <property type="match status" value="1"/>
</dbReference>
<feature type="domain" description="Signal transduction histidine kinase subgroup 3 dimerisation and phosphoacceptor" evidence="10">
    <location>
        <begin position="164"/>
        <end position="228"/>
    </location>
</feature>
<sequence>MPANPRTTAADVLLAVLLTALAIVTQAGSAPEPGWPAYVLAALTAAPVALRQTAPVLTLLVILAATTASSLLGHGLTNVGIGSLIGLFSVAILRSRPVAAAMWALSFAVILFNGFHSVPEVVWTHGLMAGVALAGVWMLGDSTKRWSQRAERAAEEAAQAVANERVRIGRELHDIVAHHMSVISLQAGLAKYVIDTDPPTAVRAIDTVGDTSREALTELRRLLDVLRVDDDASEPDDAYHPQPGLASLDELVERTRGAGLRVDLVTTGQPRDLPAGPDLCAYRIAQESLTNVLKHAGPASARIELDYGERMLTLGVTDDGAAPAKSRTSPKSHGIRGMRERAELYGGALTAGPRAAGGFGVVLRLPIDEVGKA</sequence>
<dbReference type="PANTHER" id="PTHR24421:SF10">
    <property type="entry name" value="NITRATE_NITRITE SENSOR PROTEIN NARQ"/>
    <property type="match status" value="1"/>
</dbReference>
<evidence type="ECO:0000259" key="10">
    <source>
        <dbReference type="Pfam" id="PF07730"/>
    </source>
</evidence>
<evidence type="ECO:0000256" key="7">
    <source>
        <dbReference type="ARBA" id="ARBA00022840"/>
    </source>
</evidence>
<dbReference type="GO" id="GO:0016301">
    <property type="term" value="F:kinase activity"/>
    <property type="evidence" value="ECO:0007669"/>
    <property type="project" value="UniProtKB-KW"/>
</dbReference>
<keyword evidence="7" id="KW-0067">ATP-binding</keyword>
<feature type="transmembrane region" description="Helical" evidence="9">
    <location>
        <begin position="97"/>
        <end position="115"/>
    </location>
</feature>
<evidence type="ECO:0000256" key="5">
    <source>
        <dbReference type="ARBA" id="ARBA00022741"/>
    </source>
</evidence>
<protein>
    <recommendedName>
        <fullName evidence="2">histidine kinase</fullName>
        <ecNumber evidence="2">2.7.13.3</ecNumber>
    </recommendedName>
</protein>
<dbReference type="RefSeq" id="WP_369775165.1">
    <property type="nucleotide sequence ID" value="NZ_JBGEHV010000040.1"/>
</dbReference>
<dbReference type="SUPFAM" id="SSF55874">
    <property type="entry name" value="ATPase domain of HSP90 chaperone/DNA topoisomerase II/histidine kinase"/>
    <property type="match status" value="1"/>
</dbReference>
<name>A0ABV4CQI0_9PSEU</name>
<keyword evidence="6 12" id="KW-0418">Kinase</keyword>
<accession>A0ABV4CQI0</accession>
<keyword evidence="9" id="KW-0812">Transmembrane</keyword>
<dbReference type="InterPro" id="IPR050482">
    <property type="entry name" value="Sensor_HK_TwoCompSys"/>
</dbReference>
<evidence type="ECO:0000256" key="6">
    <source>
        <dbReference type="ARBA" id="ARBA00022777"/>
    </source>
</evidence>
<keyword evidence="13" id="KW-1185">Reference proteome</keyword>
<keyword evidence="5" id="KW-0547">Nucleotide-binding</keyword>
<dbReference type="Gene3D" id="1.20.5.1930">
    <property type="match status" value="1"/>
</dbReference>
<evidence type="ECO:0000256" key="9">
    <source>
        <dbReference type="SAM" id="Phobius"/>
    </source>
</evidence>
<organism evidence="12 13">
    <name type="scientific">Saccharopolyspora cebuensis</name>
    <dbReference type="NCBI Taxonomy" id="418759"/>
    <lineage>
        <taxon>Bacteria</taxon>
        <taxon>Bacillati</taxon>
        <taxon>Actinomycetota</taxon>
        <taxon>Actinomycetes</taxon>
        <taxon>Pseudonocardiales</taxon>
        <taxon>Pseudonocardiaceae</taxon>
        <taxon>Saccharopolyspora</taxon>
    </lineage>
</organism>
<evidence type="ECO:0000256" key="8">
    <source>
        <dbReference type="ARBA" id="ARBA00023012"/>
    </source>
</evidence>
<evidence type="ECO:0000313" key="13">
    <source>
        <dbReference type="Proteomes" id="UP001564626"/>
    </source>
</evidence>
<dbReference type="Proteomes" id="UP001564626">
    <property type="component" value="Unassembled WGS sequence"/>
</dbReference>
<comment type="catalytic activity">
    <reaction evidence="1">
        <text>ATP + protein L-histidine = ADP + protein N-phospho-L-histidine.</text>
        <dbReference type="EC" id="2.7.13.3"/>
    </reaction>
</comment>
<dbReference type="CDD" id="cd16917">
    <property type="entry name" value="HATPase_UhpB-NarQ-NarX-like"/>
    <property type="match status" value="1"/>
</dbReference>
<evidence type="ECO:0000259" key="11">
    <source>
        <dbReference type="Pfam" id="PF23539"/>
    </source>
</evidence>
<feature type="transmembrane region" description="Helical" evidence="9">
    <location>
        <begin position="121"/>
        <end position="139"/>
    </location>
</feature>
<dbReference type="PANTHER" id="PTHR24421">
    <property type="entry name" value="NITRATE/NITRITE SENSOR PROTEIN NARX-RELATED"/>
    <property type="match status" value="1"/>
</dbReference>
<feature type="domain" description="DUF7134" evidence="11">
    <location>
        <begin position="6"/>
        <end position="144"/>
    </location>
</feature>
<keyword evidence="9" id="KW-1133">Transmembrane helix</keyword>
<keyword evidence="3" id="KW-0597">Phosphoprotein</keyword>
<dbReference type="InterPro" id="IPR036890">
    <property type="entry name" value="HATPase_C_sf"/>
</dbReference>
<dbReference type="Pfam" id="PF23539">
    <property type="entry name" value="DUF7134"/>
    <property type="match status" value="1"/>
</dbReference>
<gene>
    <name evidence="12" type="ORF">AB8O55_19830</name>
</gene>
<dbReference type="Pfam" id="PF07730">
    <property type="entry name" value="HisKA_3"/>
    <property type="match status" value="1"/>
</dbReference>
<keyword evidence="8" id="KW-0902">Two-component regulatory system</keyword>
<evidence type="ECO:0000256" key="1">
    <source>
        <dbReference type="ARBA" id="ARBA00000085"/>
    </source>
</evidence>
<dbReference type="InterPro" id="IPR011712">
    <property type="entry name" value="Sig_transdc_His_kin_sub3_dim/P"/>
</dbReference>